<dbReference type="PANTHER" id="PTHR12181:SF12">
    <property type="entry name" value="PHOSPHATIDATE PHOSPHATASE"/>
    <property type="match status" value="1"/>
</dbReference>
<feature type="region of interest" description="Disordered" evidence="6">
    <location>
        <begin position="650"/>
        <end position="718"/>
    </location>
</feature>
<dbReference type="Pfam" id="PF16876">
    <property type="entry name" value="Lipin_mid"/>
    <property type="match status" value="1"/>
</dbReference>
<dbReference type="SUPFAM" id="SSF56784">
    <property type="entry name" value="HAD-like"/>
    <property type="match status" value="1"/>
</dbReference>
<accession>A0A913ZI86</accession>
<feature type="compositionally biased region" description="Basic and acidic residues" evidence="6">
    <location>
        <begin position="680"/>
        <end position="692"/>
    </location>
</feature>
<dbReference type="OrthoDB" id="4567at2759"/>
<evidence type="ECO:0000256" key="3">
    <source>
        <dbReference type="ARBA" id="ARBA00005476"/>
    </source>
</evidence>
<dbReference type="InterPro" id="IPR031315">
    <property type="entry name" value="LNS2/PITP"/>
</dbReference>
<dbReference type="RefSeq" id="XP_038051503.1">
    <property type="nucleotide sequence ID" value="XM_038195575.1"/>
</dbReference>
<dbReference type="GO" id="GO:0009062">
    <property type="term" value="P:fatty acid catabolic process"/>
    <property type="evidence" value="ECO:0007669"/>
    <property type="project" value="TreeGrafter"/>
</dbReference>
<comment type="catalytic activity">
    <reaction evidence="1">
        <text>a 1,2-diacyl-sn-glycero-3-phosphate + H2O = a 1,2-diacyl-sn-glycerol + phosphate</text>
        <dbReference type="Rhea" id="RHEA:27429"/>
        <dbReference type="ChEBI" id="CHEBI:15377"/>
        <dbReference type="ChEBI" id="CHEBI:17815"/>
        <dbReference type="ChEBI" id="CHEBI:43474"/>
        <dbReference type="ChEBI" id="CHEBI:58608"/>
        <dbReference type="EC" id="3.1.3.4"/>
    </reaction>
    <physiologicalReaction direction="left-to-right" evidence="1">
        <dbReference type="Rhea" id="RHEA:27430"/>
    </physiologicalReaction>
</comment>
<dbReference type="SMART" id="SM00775">
    <property type="entry name" value="LNS2"/>
    <property type="match status" value="1"/>
</dbReference>
<evidence type="ECO:0000256" key="5">
    <source>
        <dbReference type="ARBA" id="ARBA00022801"/>
    </source>
</evidence>
<feature type="compositionally biased region" description="Basic and acidic residues" evidence="6">
    <location>
        <begin position="374"/>
        <end position="383"/>
    </location>
</feature>
<dbReference type="GO" id="GO:0008195">
    <property type="term" value="F:phosphatidate phosphatase activity"/>
    <property type="evidence" value="ECO:0007669"/>
    <property type="project" value="UniProtKB-EC"/>
</dbReference>
<sequence>MNYVGRFLSSVKTFYSEINPATLTGAIDVIVAQQDDGSLLCSPFHVRFGKMGVLRSREKVVYIEINGEQVDLHMKLGENGEAFFLEEATDEDKVPAHLCSSPLLSTINLMEDGMKKLHAEANQVRSESESSKESDTSLGRDTSSAETLEKKERNAERVLEALKEPESGNTIVDIRDLTKDEPVAITVETEIGRGKNKKQLQFKGAIKSSDFDIENGSEDESQKSNVASAISSTAKETLVRIENETKSNRRGRMTKKRKHRSSGTKPTRTEKPPSDGFPEKSSISRRLMNLSESSTSSSQHSDTDEEIFEMEDVSEEEGPSGRAFKPLKKAQSEVWGDVHQEMLKVQIPQHPLSDGDITPAILSPVSTRPPSPKSDTELEMARVDRKRSKSTGHIRSSSSTDKIEWNWGELPGRRLSRRSLSAADDEMFESLRNLKGNEDKSEKEEGTVAEGESTDLESQQKTDDKKSVWSKFNVFRNIQHSQGVEQGMYLQDLASEEIDPEVYALYFPERAERSNRIDELRDEDKSSDLGSSLPQSPNTVEEVSGGVAYQDDSSESSMELQMSLCGGLKEEDDSVPHDVFMKHLVTYDEFCKSPGLLSNPNLVVRLDAKYYNWQAAGPVIISYLAFRRPLPEPVVTTLMKDQVPKGKRSLTSWLWGPAKPPTTPTKKGSESNGEASGEVAQDREESRHRDDTVYWSDETESSEKAAEPDHQTISGSPSNIYKKSIRLSSDQLAKLNLKPGPNVIKYSVTTRYQGTTSCESTIYLWKHDSKIIISDIDGTITRSDVFGQILPVLGKDWTHGGVAQLFSQIQKNGYVVLYLSSRAIGQARHTKGFLKSVCQDKFALPDGPLLLNPSSLIRAFHREVIIKKPEEFKIRCLKDIQSLFPSSMNSTPCNPFYAGFGNRINDTWAYRAVGIPVSRIFTINSQGKVTHDHTYTFQSSYPKMQALVEHVFPSLHRQQTMAFVSPHDYSSFTFWREPIHSLPDDDELVKSLTAKDKK</sequence>
<dbReference type="OMA" id="NFCTEHI"/>
<dbReference type="InterPro" id="IPR026058">
    <property type="entry name" value="LIPIN"/>
</dbReference>
<keyword evidence="9" id="KW-1185">Reference proteome</keyword>
<dbReference type="GO" id="GO:0019432">
    <property type="term" value="P:triglyceride biosynthetic process"/>
    <property type="evidence" value="ECO:0007669"/>
    <property type="project" value="TreeGrafter"/>
</dbReference>
<feature type="compositionally biased region" description="Basic and acidic residues" evidence="6">
    <location>
        <begin position="237"/>
        <end position="247"/>
    </location>
</feature>
<evidence type="ECO:0000313" key="9">
    <source>
        <dbReference type="Proteomes" id="UP000887568"/>
    </source>
</evidence>
<dbReference type="GO" id="GO:0003713">
    <property type="term" value="F:transcription coactivator activity"/>
    <property type="evidence" value="ECO:0007669"/>
    <property type="project" value="TreeGrafter"/>
</dbReference>
<feature type="region of interest" description="Disordered" evidence="6">
    <location>
        <begin position="350"/>
        <end position="408"/>
    </location>
</feature>
<reference evidence="8" key="1">
    <citation type="submission" date="2022-11" db="UniProtKB">
        <authorList>
            <consortium name="EnsemblMetazoa"/>
        </authorList>
    </citation>
    <scope>IDENTIFICATION</scope>
</reference>
<dbReference type="GO" id="GO:0045944">
    <property type="term" value="P:positive regulation of transcription by RNA polymerase II"/>
    <property type="evidence" value="ECO:0007669"/>
    <property type="project" value="TreeGrafter"/>
</dbReference>
<proteinExistence type="inferred from homology"/>
<feature type="compositionally biased region" description="Acidic residues" evidence="6">
    <location>
        <begin position="303"/>
        <end position="318"/>
    </location>
</feature>
<evidence type="ECO:0000256" key="4">
    <source>
        <dbReference type="ARBA" id="ARBA00012638"/>
    </source>
</evidence>
<comment type="similarity">
    <text evidence="3">Belongs to the lipin family.</text>
</comment>
<name>A0A913ZI86_PATMI</name>
<evidence type="ECO:0000313" key="8">
    <source>
        <dbReference type="EnsemblMetazoa" id="XP_038051503.1"/>
    </source>
</evidence>
<evidence type="ECO:0000259" key="7">
    <source>
        <dbReference type="SMART" id="SM00775"/>
    </source>
</evidence>
<dbReference type="GO" id="GO:0005634">
    <property type="term" value="C:nucleus"/>
    <property type="evidence" value="ECO:0007669"/>
    <property type="project" value="TreeGrafter"/>
</dbReference>
<dbReference type="EnsemblMetazoa" id="XM_038195574.1">
    <property type="protein sequence ID" value="XP_038051502.1"/>
    <property type="gene ID" value="LOC119724495"/>
</dbReference>
<dbReference type="Proteomes" id="UP000887568">
    <property type="component" value="Unplaced"/>
</dbReference>
<dbReference type="AlphaFoldDB" id="A0A913ZI86"/>
<dbReference type="EC" id="3.1.3.4" evidence="4"/>
<dbReference type="RefSeq" id="XP_038051502.1">
    <property type="nucleotide sequence ID" value="XM_038195574.1"/>
</dbReference>
<feature type="compositionally biased region" description="Basic residues" evidence="6">
    <location>
        <begin position="248"/>
        <end position="262"/>
    </location>
</feature>
<dbReference type="GO" id="GO:0032869">
    <property type="term" value="P:cellular response to insulin stimulus"/>
    <property type="evidence" value="ECO:0007669"/>
    <property type="project" value="TreeGrafter"/>
</dbReference>
<feature type="compositionally biased region" description="Polar residues" evidence="6">
    <location>
        <begin position="528"/>
        <end position="541"/>
    </location>
</feature>
<dbReference type="InterPro" id="IPR031703">
    <property type="entry name" value="Lipin_mid"/>
</dbReference>
<dbReference type="InterPro" id="IPR007651">
    <property type="entry name" value="Lipin_N"/>
</dbReference>
<dbReference type="InterPro" id="IPR036412">
    <property type="entry name" value="HAD-like_sf"/>
</dbReference>
<feature type="compositionally biased region" description="Basic and acidic residues" evidence="6">
    <location>
        <begin position="435"/>
        <end position="446"/>
    </location>
</feature>
<feature type="region of interest" description="Disordered" evidence="6">
    <location>
        <begin position="211"/>
        <end position="327"/>
    </location>
</feature>
<feature type="compositionally biased region" description="Polar residues" evidence="6">
    <location>
        <begin position="223"/>
        <end position="235"/>
    </location>
</feature>
<dbReference type="InterPro" id="IPR013209">
    <property type="entry name" value="LNS2"/>
</dbReference>
<dbReference type="PANTHER" id="PTHR12181">
    <property type="entry name" value="LIPIN"/>
    <property type="match status" value="1"/>
</dbReference>
<feature type="region of interest" description="Disordered" evidence="6">
    <location>
        <begin position="519"/>
        <end position="543"/>
    </location>
</feature>
<feature type="compositionally biased region" description="Low complexity" evidence="6">
    <location>
        <begin position="291"/>
        <end position="300"/>
    </location>
</feature>
<dbReference type="Pfam" id="PF04571">
    <property type="entry name" value="Lipin_N"/>
    <property type="match status" value="1"/>
</dbReference>
<feature type="compositionally biased region" description="Basic and acidic residues" evidence="6">
    <location>
        <begin position="126"/>
        <end position="135"/>
    </location>
</feature>
<evidence type="ECO:0000256" key="6">
    <source>
        <dbReference type="SAM" id="MobiDB-lite"/>
    </source>
</evidence>
<dbReference type="EnsemblMetazoa" id="XM_038195575.1">
    <property type="protein sequence ID" value="XP_038051503.1"/>
    <property type="gene ID" value="LOC119724495"/>
</dbReference>
<evidence type="ECO:0000256" key="2">
    <source>
        <dbReference type="ARBA" id="ARBA00001946"/>
    </source>
</evidence>
<feature type="compositionally biased region" description="Basic and acidic residues" evidence="6">
    <location>
        <begin position="701"/>
        <end position="710"/>
    </location>
</feature>
<comment type="cofactor">
    <cofactor evidence="2">
        <name>Mg(2+)</name>
        <dbReference type="ChEBI" id="CHEBI:18420"/>
    </cofactor>
</comment>
<dbReference type="Pfam" id="PF08235">
    <property type="entry name" value="LNS2"/>
    <property type="match status" value="1"/>
</dbReference>
<keyword evidence="5" id="KW-0378">Hydrolase</keyword>
<feature type="region of interest" description="Disordered" evidence="6">
    <location>
        <begin position="119"/>
        <end position="152"/>
    </location>
</feature>
<feature type="region of interest" description="Disordered" evidence="6">
    <location>
        <begin position="429"/>
        <end position="466"/>
    </location>
</feature>
<dbReference type="GeneID" id="119724495"/>
<evidence type="ECO:0000256" key="1">
    <source>
        <dbReference type="ARBA" id="ARBA00001180"/>
    </source>
</evidence>
<feature type="domain" description="LNS2/PITP" evidence="7">
    <location>
        <begin position="771"/>
        <end position="932"/>
    </location>
</feature>
<organism evidence="8 9">
    <name type="scientific">Patiria miniata</name>
    <name type="common">Bat star</name>
    <name type="synonym">Asterina miniata</name>
    <dbReference type="NCBI Taxonomy" id="46514"/>
    <lineage>
        <taxon>Eukaryota</taxon>
        <taxon>Metazoa</taxon>
        <taxon>Echinodermata</taxon>
        <taxon>Eleutherozoa</taxon>
        <taxon>Asterozoa</taxon>
        <taxon>Asteroidea</taxon>
        <taxon>Valvatacea</taxon>
        <taxon>Valvatida</taxon>
        <taxon>Asterinidae</taxon>
        <taxon>Patiria</taxon>
    </lineage>
</organism>
<feature type="compositionally biased region" description="Polar residues" evidence="6">
    <location>
        <begin position="136"/>
        <end position="146"/>
    </location>
</feature>
<protein>
    <recommendedName>
        <fullName evidence="4">phosphatidate phosphatase</fullName>
        <ecNumber evidence="4">3.1.3.4</ecNumber>
    </recommendedName>
</protein>